<proteinExistence type="predicted"/>
<feature type="region of interest" description="Disordered" evidence="1">
    <location>
        <begin position="93"/>
        <end position="113"/>
    </location>
</feature>
<dbReference type="InterPro" id="IPR052022">
    <property type="entry name" value="26kDa_periplasmic_antigen"/>
</dbReference>
<keyword evidence="3" id="KW-1185">Reference proteome</keyword>
<evidence type="ECO:0008006" key="4">
    <source>
        <dbReference type="Google" id="ProtNLM"/>
    </source>
</evidence>
<dbReference type="KEGG" id="snep:Enr13x_34250"/>
<accession>A0A518HS05</accession>
<evidence type="ECO:0000313" key="3">
    <source>
        <dbReference type="Proteomes" id="UP000319004"/>
    </source>
</evidence>
<dbReference type="RefSeq" id="WP_145387798.1">
    <property type="nucleotide sequence ID" value="NZ_CP037423.1"/>
</dbReference>
<dbReference type="OrthoDB" id="253139at2"/>
<sequence length="322" mass="35028">MNRNNPSAHRSLDIAFCAGTLLAFWLMSPTPTLAQSGSVPEGIVARGTATVTVEPSALRLTMSVKAQGKDPKSAVRSLAAHKQRVRKELGEMNANSESVQFTSTQLSTGGSNNSEQQQYMRMMQRQMGQVVPDLGEVPTVYTATASLRVDWPLPTTDPEALSLLPQGLRDQISKRDFQGDNNAPDLDEESLEKLEASQAMGDETYMYMEEGDSGEARIQFVGKLSPDQRRDGLKSAIAKAKTSAQVTAEALEVKLGKLKTLWPNESTSSTTYSRSAYMGSEYYASYGDTDADATEDSQSDVTAATLDGLRFSVSIFAVYDFE</sequence>
<dbReference type="PANTHER" id="PTHR34387">
    <property type="entry name" value="SLR1258 PROTEIN"/>
    <property type="match status" value="1"/>
</dbReference>
<dbReference type="AlphaFoldDB" id="A0A518HS05"/>
<reference evidence="2 3" key="1">
    <citation type="submission" date="2019-03" db="EMBL/GenBank/DDBJ databases">
        <title>Deep-cultivation of Planctomycetes and their phenomic and genomic characterization uncovers novel biology.</title>
        <authorList>
            <person name="Wiegand S."/>
            <person name="Jogler M."/>
            <person name="Boedeker C."/>
            <person name="Pinto D."/>
            <person name="Vollmers J."/>
            <person name="Rivas-Marin E."/>
            <person name="Kohn T."/>
            <person name="Peeters S.H."/>
            <person name="Heuer A."/>
            <person name="Rast P."/>
            <person name="Oberbeckmann S."/>
            <person name="Bunk B."/>
            <person name="Jeske O."/>
            <person name="Meyerdierks A."/>
            <person name="Storesund J.E."/>
            <person name="Kallscheuer N."/>
            <person name="Luecker S."/>
            <person name="Lage O.M."/>
            <person name="Pohl T."/>
            <person name="Merkel B.J."/>
            <person name="Hornburger P."/>
            <person name="Mueller R.-W."/>
            <person name="Bruemmer F."/>
            <person name="Labrenz M."/>
            <person name="Spormann A.M."/>
            <person name="Op den Camp H."/>
            <person name="Overmann J."/>
            <person name="Amann R."/>
            <person name="Jetten M.S.M."/>
            <person name="Mascher T."/>
            <person name="Medema M.H."/>
            <person name="Devos D.P."/>
            <person name="Kaster A.-K."/>
            <person name="Ovreas L."/>
            <person name="Rohde M."/>
            <person name="Galperin M.Y."/>
            <person name="Jogler C."/>
        </authorList>
    </citation>
    <scope>NUCLEOTIDE SEQUENCE [LARGE SCALE GENOMIC DNA]</scope>
    <source>
        <strain evidence="2 3">Enr13</strain>
    </source>
</reference>
<dbReference type="InterPro" id="IPR007497">
    <property type="entry name" value="SIMPL/DUF541"/>
</dbReference>
<dbReference type="EMBL" id="CP037423">
    <property type="protein sequence ID" value="QDV43568.1"/>
    <property type="molecule type" value="Genomic_DNA"/>
</dbReference>
<gene>
    <name evidence="2" type="ORF">Enr13x_34250</name>
</gene>
<evidence type="ECO:0000256" key="1">
    <source>
        <dbReference type="SAM" id="MobiDB-lite"/>
    </source>
</evidence>
<dbReference type="PANTHER" id="PTHR34387:SF2">
    <property type="entry name" value="SLR1258 PROTEIN"/>
    <property type="match status" value="1"/>
</dbReference>
<dbReference type="Proteomes" id="UP000319004">
    <property type="component" value="Chromosome"/>
</dbReference>
<evidence type="ECO:0000313" key="2">
    <source>
        <dbReference type="EMBL" id="QDV43568.1"/>
    </source>
</evidence>
<protein>
    <recommendedName>
        <fullName evidence="4">Oxidative stress defense protein</fullName>
    </recommendedName>
</protein>
<organism evidence="2 3">
    <name type="scientific">Stieleria neptunia</name>
    <dbReference type="NCBI Taxonomy" id="2527979"/>
    <lineage>
        <taxon>Bacteria</taxon>
        <taxon>Pseudomonadati</taxon>
        <taxon>Planctomycetota</taxon>
        <taxon>Planctomycetia</taxon>
        <taxon>Pirellulales</taxon>
        <taxon>Pirellulaceae</taxon>
        <taxon>Stieleria</taxon>
    </lineage>
</organism>
<dbReference type="Pfam" id="PF04402">
    <property type="entry name" value="SIMPL"/>
    <property type="match status" value="1"/>
</dbReference>
<dbReference type="Gene3D" id="3.30.110.170">
    <property type="entry name" value="Protein of unknown function (DUF541), domain 1"/>
    <property type="match status" value="1"/>
</dbReference>
<name>A0A518HS05_9BACT</name>
<dbReference type="GO" id="GO:0006974">
    <property type="term" value="P:DNA damage response"/>
    <property type="evidence" value="ECO:0007669"/>
    <property type="project" value="TreeGrafter"/>
</dbReference>